<organism evidence="1">
    <name type="scientific">Anguilla anguilla</name>
    <name type="common">European freshwater eel</name>
    <name type="synonym">Muraena anguilla</name>
    <dbReference type="NCBI Taxonomy" id="7936"/>
    <lineage>
        <taxon>Eukaryota</taxon>
        <taxon>Metazoa</taxon>
        <taxon>Chordata</taxon>
        <taxon>Craniata</taxon>
        <taxon>Vertebrata</taxon>
        <taxon>Euteleostomi</taxon>
        <taxon>Actinopterygii</taxon>
        <taxon>Neopterygii</taxon>
        <taxon>Teleostei</taxon>
        <taxon>Anguilliformes</taxon>
        <taxon>Anguillidae</taxon>
        <taxon>Anguilla</taxon>
    </lineage>
</organism>
<name>A0A0E9QD65_ANGAN</name>
<dbReference type="AlphaFoldDB" id="A0A0E9QD65"/>
<sequence length="24" mass="2758">MYDLKCLDTDHADNSTGRCCIFHV</sequence>
<reference evidence="1" key="1">
    <citation type="submission" date="2014-11" db="EMBL/GenBank/DDBJ databases">
        <authorList>
            <person name="Amaro Gonzalez C."/>
        </authorList>
    </citation>
    <scope>NUCLEOTIDE SEQUENCE</scope>
</reference>
<reference evidence="1" key="2">
    <citation type="journal article" date="2015" name="Fish Shellfish Immunol.">
        <title>Early steps in the European eel (Anguilla anguilla)-Vibrio vulnificus interaction in the gills: Role of the RtxA13 toxin.</title>
        <authorList>
            <person name="Callol A."/>
            <person name="Pajuelo D."/>
            <person name="Ebbesson L."/>
            <person name="Teles M."/>
            <person name="MacKenzie S."/>
            <person name="Amaro C."/>
        </authorList>
    </citation>
    <scope>NUCLEOTIDE SEQUENCE</scope>
</reference>
<protein>
    <submittedName>
        <fullName evidence="1">Uncharacterized protein</fullName>
    </submittedName>
</protein>
<proteinExistence type="predicted"/>
<dbReference type="EMBL" id="GBXM01094322">
    <property type="protein sequence ID" value="JAH14255.1"/>
    <property type="molecule type" value="Transcribed_RNA"/>
</dbReference>
<evidence type="ECO:0000313" key="1">
    <source>
        <dbReference type="EMBL" id="JAH14255.1"/>
    </source>
</evidence>
<accession>A0A0E9QD65</accession>